<evidence type="ECO:0000313" key="4">
    <source>
        <dbReference type="EMBL" id="MDU0356344.1"/>
    </source>
</evidence>
<organism evidence="4 5">
    <name type="scientific">Paraglaciecola aquimarina</name>
    <dbReference type="NCBI Taxonomy" id="1235557"/>
    <lineage>
        <taxon>Bacteria</taxon>
        <taxon>Pseudomonadati</taxon>
        <taxon>Pseudomonadota</taxon>
        <taxon>Gammaproteobacteria</taxon>
        <taxon>Alteromonadales</taxon>
        <taxon>Alteromonadaceae</taxon>
        <taxon>Paraglaciecola</taxon>
    </lineage>
</organism>
<dbReference type="InterPro" id="IPR013424">
    <property type="entry name" value="Ice-binding_C"/>
</dbReference>
<keyword evidence="2" id="KW-0732">Signal</keyword>
<dbReference type="SUPFAM" id="SSF49785">
    <property type="entry name" value="Galactose-binding domain-like"/>
    <property type="match status" value="1"/>
</dbReference>
<name>A0ABU3T253_9ALTE</name>
<dbReference type="EMBL" id="JAWDIO010000002">
    <property type="protein sequence ID" value="MDU0356344.1"/>
    <property type="molecule type" value="Genomic_DNA"/>
</dbReference>
<feature type="transmembrane region" description="Helical" evidence="1">
    <location>
        <begin position="216"/>
        <end position="234"/>
    </location>
</feature>
<dbReference type="InterPro" id="IPR008979">
    <property type="entry name" value="Galactose-bd-like_sf"/>
</dbReference>
<dbReference type="Pfam" id="PF07589">
    <property type="entry name" value="PEP-CTERM"/>
    <property type="match status" value="1"/>
</dbReference>
<accession>A0ABU3T253</accession>
<keyword evidence="1" id="KW-0812">Transmembrane</keyword>
<keyword evidence="1" id="KW-0472">Membrane</keyword>
<dbReference type="Proteomes" id="UP001247805">
    <property type="component" value="Unassembled WGS sequence"/>
</dbReference>
<keyword evidence="1" id="KW-1133">Transmembrane helix</keyword>
<sequence>MLKSILVKTAVASLLLGSISASANQVVDLFSDDQAYFQASNSSNSASATGADILGGERDIALVAAKDARVSAEVRNNQLLIASSGLSGSGTIAPDESWSVEVQWDGIDNSSVLDVDGLSPSADFSSLNGFTADINSSDGDGAFIVTINDTFGTSAIKTFGFTKVDLGSPQTFSIPFSLFTAVSASLDLSSIGSIVLNLASSGDTDIRVAAIRAVPAPSSLAILGLGLIGFAGLARRKA</sequence>
<protein>
    <submittedName>
        <fullName evidence="4">PEP-CTERM sorting domain-containing protein</fullName>
    </submittedName>
</protein>
<gene>
    <name evidence="4" type="ORF">RS130_22825</name>
</gene>
<feature type="signal peptide" evidence="2">
    <location>
        <begin position="1"/>
        <end position="23"/>
    </location>
</feature>
<feature type="domain" description="Ice-binding protein C-terminal" evidence="3">
    <location>
        <begin position="213"/>
        <end position="236"/>
    </location>
</feature>
<evidence type="ECO:0000256" key="1">
    <source>
        <dbReference type="SAM" id="Phobius"/>
    </source>
</evidence>
<keyword evidence="5" id="KW-1185">Reference proteome</keyword>
<evidence type="ECO:0000256" key="2">
    <source>
        <dbReference type="SAM" id="SignalP"/>
    </source>
</evidence>
<evidence type="ECO:0000259" key="3">
    <source>
        <dbReference type="Pfam" id="PF07589"/>
    </source>
</evidence>
<dbReference type="RefSeq" id="WP_316027835.1">
    <property type="nucleotide sequence ID" value="NZ_JAWDIO010000002.1"/>
</dbReference>
<evidence type="ECO:0000313" key="5">
    <source>
        <dbReference type="Proteomes" id="UP001247805"/>
    </source>
</evidence>
<dbReference type="NCBIfam" id="TIGR02595">
    <property type="entry name" value="PEP_CTERM"/>
    <property type="match status" value="1"/>
</dbReference>
<comment type="caution">
    <text evidence="4">The sequence shown here is derived from an EMBL/GenBank/DDBJ whole genome shotgun (WGS) entry which is preliminary data.</text>
</comment>
<reference evidence="4 5" key="1">
    <citation type="submission" date="2023-10" db="EMBL/GenBank/DDBJ databases">
        <title>Glaciecola aquimarina strain GGW-M5 nov., isolated from a coastal seawater.</title>
        <authorList>
            <person name="Bayburt H."/>
            <person name="Kim J.M."/>
            <person name="Choi B.J."/>
            <person name="Jeon C.O."/>
        </authorList>
    </citation>
    <scope>NUCLEOTIDE SEQUENCE [LARGE SCALE GENOMIC DNA]</scope>
    <source>
        <strain evidence="4 5">KCTC 32108</strain>
    </source>
</reference>
<proteinExistence type="predicted"/>
<feature type="chain" id="PRO_5046000525" evidence="2">
    <location>
        <begin position="24"/>
        <end position="238"/>
    </location>
</feature>